<dbReference type="OrthoDB" id="7474070at2759"/>
<protein>
    <submittedName>
        <fullName evidence="1">Uncharacterized protein</fullName>
    </submittedName>
</protein>
<dbReference type="Pfam" id="PF21788">
    <property type="entry name" value="TNP-like_GBD"/>
    <property type="match status" value="1"/>
</dbReference>
<dbReference type="SUPFAM" id="SSF56672">
    <property type="entry name" value="DNA/RNA polymerases"/>
    <property type="match status" value="1"/>
</dbReference>
<dbReference type="Pfam" id="PF00078">
    <property type="entry name" value="RVT_1"/>
    <property type="match status" value="1"/>
</dbReference>
<dbReference type="PROSITE" id="PS50878">
    <property type="entry name" value="RT_POL"/>
    <property type="match status" value="1"/>
</dbReference>
<dbReference type="EMBL" id="CACRXK020011146">
    <property type="protein sequence ID" value="CAB4020834.1"/>
    <property type="molecule type" value="Genomic_DNA"/>
</dbReference>
<evidence type="ECO:0000313" key="1">
    <source>
        <dbReference type="EMBL" id="CAB4020834.1"/>
    </source>
</evidence>
<comment type="caution">
    <text evidence="1">The sequence shown here is derived from an EMBL/GenBank/DDBJ whole genome shotgun (WGS) entry which is preliminary data.</text>
</comment>
<dbReference type="Pfam" id="PF21787">
    <property type="entry name" value="TNP-like_RNaseH_N"/>
    <property type="match status" value="1"/>
</dbReference>
<keyword evidence="2" id="KW-1185">Reference proteome</keyword>
<dbReference type="InterPro" id="IPR043502">
    <property type="entry name" value="DNA/RNA_pol_sf"/>
</dbReference>
<organism evidence="1 2">
    <name type="scientific">Paramuricea clavata</name>
    <name type="common">Red gorgonian</name>
    <name type="synonym">Violescent sea-whip</name>
    <dbReference type="NCBI Taxonomy" id="317549"/>
    <lineage>
        <taxon>Eukaryota</taxon>
        <taxon>Metazoa</taxon>
        <taxon>Cnidaria</taxon>
        <taxon>Anthozoa</taxon>
        <taxon>Octocorallia</taxon>
        <taxon>Malacalcyonacea</taxon>
        <taxon>Plexauridae</taxon>
        <taxon>Paramuricea</taxon>
    </lineage>
</organism>
<dbReference type="InterPro" id="IPR000477">
    <property type="entry name" value="RT_dom"/>
</dbReference>
<dbReference type="InterPro" id="IPR048367">
    <property type="entry name" value="TNP-like_RNaseH_C"/>
</dbReference>
<dbReference type="PANTHER" id="PTHR33332">
    <property type="entry name" value="REVERSE TRANSCRIPTASE DOMAIN-CONTAINING PROTEIN"/>
    <property type="match status" value="1"/>
</dbReference>
<sequence>IGPKLASVISPTDIDPIQPIQPCRSEFNLRTITTTELIQTIGKTNLNKAPGLDKIPIKLIKLAGDAIHDSLLHIFNLVLGTGVFPDDLKLAKIIPIHKEGDKAECGNYRPISVIPTVAKILEKIIYDQLSSYINDNDIICKQQFGFRPNHSTETALLKCTDQWLLNMDKGMANGVLFLDLKKAFDTVDHSILLQKLYQYGIKGTPLKLLASYFNNRKQVCVINNNKSGQETVQCGVPQGSNLGPLLFSLYINDLPMCLEYTQASMFADDTNLSCTGRTPAEIEHKLNADLSNVNDWLEANRLTLNTDKTEFMLIASKRKLNQFRTDIRIHINGSIIKQDSITLQPEDNDVMESLFNNLRACKKSHTQDPEDFKSLFLQQQENALHSMPHLQMLKDSGLLILPDKRTLRDYSNCFKAGIGFDSAFLDLVKKDFLDRSDPLKESDAWVGIIHDEVSLRQDLVFDDSGKLVGFVDLGSTQNSIDFLENSLSSDNSSNSPDEATHMIVFMVIGLFSDWKIPVAFFPTTTIKSFALFNLFWKCVQELEERGIKVLSTTCDGASPHRTFYKYHCPPGDPKVHLLKTVRNNWENSFWRNKTRKLRNNGMWITWLQLIDAFENDVNESNASGLRILHKLNTNHLFLNPYLRMRVYLAAQVFCNRVACAMTVQGKAGTEETAKFVKHMNDFFDCLNANKVYTKFQFRSVYRAPDDQRLVWLKSEFIKYFEDWKKWAMSQTDVSEKERKKYFISDQTWEGLQICVNSFVEVVHFALQIPGVDYVVAIKFNQDPIEKFFGKLRQQRGAYGAFSCNEFQQSYACASFSQTHAIKVVRQLKRNAGSLDALDPDLQLVKSNKIGRV</sequence>
<dbReference type="Proteomes" id="UP001152795">
    <property type="component" value="Unassembled WGS sequence"/>
</dbReference>
<name>A0A7D9EZJ5_PARCT</name>
<dbReference type="InterPro" id="IPR048365">
    <property type="entry name" value="TNP-like_RNaseH_N"/>
</dbReference>
<feature type="non-terminal residue" evidence="1">
    <location>
        <position position="852"/>
    </location>
</feature>
<evidence type="ECO:0000313" key="2">
    <source>
        <dbReference type="Proteomes" id="UP001152795"/>
    </source>
</evidence>
<dbReference type="Pfam" id="PF21789">
    <property type="entry name" value="TNP-like_RNaseH_C"/>
    <property type="match status" value="1"/>
</dbReference>
<reference evidence="1" key="1">
    <citation type="submission" date="2020-04" db="EMBL/GenBank/DDBJ databases">
        <authorList>
            <person name="Alioto T."/>
            <person name="Alioto T."/>
            <person name="Gomez Garrido J."/>
        </authorList>
    </citation>
    <scope>NUCLEOTIDE SEQUENCE</scope>
    <source>
        <strain evidence="1">A484AB</strain>
    </source>
</reference>
<dbReference type="AlphaFoldDB" id="A0A7D9EZJ5"/>
<gene>
    <name evidence="1" type="ORF">PACLA_8A023910</name>
</gene>
<dbReference type="CDD" id="cd01650">
    <property type="entry name" value="RT_nLTR_like"/>
    <property type="match status" value="1"/>
</dbReference>
<proteinExistence type="predicted"/>
<accession>A0A7D9EZJ5</accession>
<dbReference type="InterPro" id="IPR048366">
    <property type="entry name" value="TNP-like_GBD"/>
</dbReference>